<name>A0A382PTH0_9ZZZZ</name>
<proteinExistence type="predicted"/>
<reference evidence="1" key="1">
    <citation type="submission" date="2018-05" db="EMBL/GenBank/DDBJ databases">
        <authorList>
            <person name="Lanie J.A."/>
            <person name="Ng W.-L."/>
            <person name="Kazmierczak K.M."/>
            <person name="Andrzejewski T.M."/>
            <person name="Davidsen T.M."/>
            <person name="Wayne K.J."/>
            <person name="Tettelin H."/>
            <person name="Glass J.I."/>
            <person name="Rusch D."/>
            <person name="Podicherti R."/>
            <person name="Tsui H.-C.T."/>
            <person name="Winkler M.E."/>
        </authorList>
    </citation>
    <scope>NUCLEOTIDE SEQUENCE</scope>
</reference>
<sequence>MSDSEAIEQFQRWLQARLTIAEQIDDPSERLRATLQVESAIHLAIQYRELVEFTPDDIPPPFVEVDSPIRIISDEDSVISTAIHDTTTCTKCDAEMTQDLEFCPVCGEYR</sequence>
<protein>
    <submittedName>
        <fullName evidence="1">Uncharacterized protein</fullName>
    </submittedName>
</protein>
<dbReference type="EMBL" id="UINC01109382">
    <property type="protein sequence ID" value="SVC76167.1"/>
    <property type="molecule type" value="Genomic_DNA"/>
</dbReference>
<gene>
    <name evidence="1" type="ORF">METZ01_LOCUS329021</name>
</gene>
<organism evidence="1">
    <name type="scientific">marine metagenome</name>
    <dbReference type="NCBI Taxonomy" id="408172"/>
    <lineage>
        <taxon>unclassified sequences</taxon>
        <taxon>metagenomes</taxon>
        <taxon>ecological metagenomes</taxon>
    </lineage>
</organism>
<evidence type="ECO:0000313" key="1">
    <source>
        <dbReference type="EMBL" id="SVC76167.1"/>
    </source>
</evidence>
<accession>A0A382PTH0</accession>
<dbReference type="AlphaFoldDB" id="A0A382PTH0"/>